<dbReference type="AlphaFoldDB" id="A0A8E2DLL2"/>
<feature type="domain" description="Hcy-binding" evidence="6">
    <location>
        <begin position="4"/>
        <end position="380"/>
    </location>
</feature>
<dbReference type="SUPFAM" id="SSF82282">
    <property type="entry name" value="Homocysteine S-methyltransferase"/>
    <property type="match status" value="1"/>
</dbReference>
<dbReference type="Pfam" id="PF02574">
    <property type="entry name" value="S-methyl_trans"/>
    <property type="match status" value="1"/>
</dbReference>
<name>A0A8E2DLL2_9APHY</name>
<evidence type="ECO:0000256" key="2">
    <source>
        <dbReference type="ARBA" id="ARBA00022679"/>
    </source>
</evidence>
<gene>
    <name evidence="7" type="ORF">OBBRIDRAFT_792027</name>
</gene>
<dbReference type="InterPro" id="IPR036589">
    <property type="entry name" value="HCY_dom_sf"/>
</dbReference>
<evidence type="ECO:0000256" key="4">
    <source>
        <dbReference type="ARBA" id="ARBA00022833"/>
    </source>
</evidence>
<dbReference type="GO" id="GO:0008898">
    <property type="term" value="F:S-adenosylmethionine-homocysteine S-methyltransferase activity"/>
    <property type="evidence" value="ECO:0007669"/>
    <property type="project" value="TreeGrafter"/>
</dbReference>
<comment type="cofactor">
    <cofactor evidence="5">
        <name>Zn(2+)</name>
        <dbReference type="ChEBI" id="CHEBI:29105"/>
    </cofactor>
</comment>
<dbReference type="Gene3D" id="3.20.20.330">
    <property type="entry name" value="Homocysteine-binding-like domain"/>
    <property type="match status" value="1"/>
</dbReference>
<dbReference type="GO" id="GO:0046872">
    <property type="term" value="F:metal ion binding"/>
    <property type="evidence" value="ECO:0007669"/>
    <property type="project" value="UniProtKB-KW"/>
</dbReference>
<dbReference type="PROSITE" id="PS50970">
    <property type="entry name" value="HCY"/>
    <property type="match status" value="1"/>
</dbReference>
<accession>A0A8E2DLL2</accession>
<feature type="binding site" evidence="5">
    <location>
        <position position="281"/>
    </location>
    <ligand>
        <name>Zn(2+)</name>
        <dbReference type="ChEBI" id="CHEBI:29105"/>
    </ligand>
</feature>
<dbReference type="PANTHER" id="PTHR46015:SF1">
    <property type="entry name" value="HOMOCYSTEINE S-METHYLTRANSFERASE-LIKE ISOFORM 1"/>
    <property type="match status" value="1"/>
</dbReference>
<protein>
    <submittedName>
        <fullName evidence="7">Homocysteine S-methyltransferase</fullName>
    </submittedName>
</protein>
<evidence type="ECO:0000256" key="5">
    <source>
        <dbReference type="PROSITE-ProRule" id="PRU00333"/>
    </source>
</evidence>
<keyword evidence="3 5" id="KW-0479">Metal-binding</keyword>
<proteinExistence type="predicted"/>
<feature type="binding site" evidence="5">
    <location>
        <position position="366"/>
    </location>
    <ligand>
        <name>Zn(2+)</name>
        <dbReference type="ChEBI" id="CHEBI:29105"/>
    </ligand>
</feature>
<keyword evidence="8" id="KW-1185">Reference proteome</keyword>
<evidence type="ECO:0000313" key="8">
    <source>
        <dbReference type="Proteomes" id="UP000250043"/>
    </source>
</evidence>
<dbReference type="PANTHER" id="PTHR46015">
    <property type="entry name" value="ZGC:172121"/>
    <property type="match status" value="1"/>
</dbReference>
<dbReference type="InterPro" id="IPR051486">
    <property type="entry name" value="Hcy_S-methyltransferase"/>
</dbReference>
<evidence type="ECO:0000256" key="3">
    <source>
        <dbReference type="ARBA" id="ARBA00022723"/>
    </source>
</evidence>
<dbReference type="GO" id="GO:0009086">
    <property type="term" value="P:methionine biosynthetic process"/>
    <property type="evidence" value="ECO:0007669"/>
    <property type="project" value="TreeGrafter"/>
</dbReference>
<dbReference type="OrthoDB" id="261426at2759"/>
<dbReference type="EMBL" id="KV722381">
    <property type="protein sequence ID" value="OCH91677.1"/>
    <property type="molecule type" value="Genomic_DNA"/>
</dbReference>
<keyword evidence="2 5" id="KW-0808">Transferase</keyword>
<dbReference type="GO" id="GO:0033528">
    <property type="term" value="P:S-methylmethionine cycle"/>
    <property type="evidence" value="ECO:0007669"/>
    <property type="project" value="TreeGrafter"/>
</dbReference>
<dbReference type="Proteomes" id="UP000250043">
    <property type="component" value="Unassembled WGS sequence"/>
</dbReference>
<organism evidence="7 8">
    <name type="scientific">Obba rivulosa</name>
    <dbReference type="NCBI Taxonomy" id="1052685"/>
    <lineage>
        <taxon>Eukaryota</taxon>
        <taxon>Fungi</taxon>
        <taxon>Dikarya</taxon>
        <taxon>Basidiomycota</taxon>
        <taxon>Agaricomycotina</taxon>
        <taxon>Agaricomycetes</taxon>
        <taxon>Polyporales</taxon>
        <taxon>Gelatoporiaceae</taxon>
        <taxon>Obba</taxon>
    </lineage>
</organism>
<reference evidence="7 8" key="1">
    <citation type="submission" date="2016-07" db="EMBL/GenBank/DDBJ databases">
        <title>Draft genome of the white-rot fungus Obba rivulosa 3A-2.</title>
        <authorList>
            <consortium name="DOE Joint Genome Institute"/>
            <person name="Miettinen O."/>
            <person name="Riley R."/>
            <person name="Acob R."/>
            <person name="Barry K."/>
            <person name="Cullen D."/>
            <person name="De Vries R."/>
            <person name="Hainaut M."/>
            <person name="Hatakka A."/>
            <person name="Henrissat B."/>
            <person name="Hilden K."/>
            <person name="Kuo R."/>
            <person name="Labutti K."/>
            <person name="Lipzen A."/>
            <person name="Makela M.R."/>
            <person name="Sandor L."/>
            <person name="Spatafora J.W."/>
            <person name="Grigoriev I.V."/>
            <person name="Hibbett D.S."/>
        </authorList>
    </citation>
    <scope>NUCLEOTIDE SEQUENCE [LARGE SCALE GENOMIC DNA]</scope>
    <source>
        <strain evidence="7 8">3A-2</strain>
    </source>
</reference>
<evidence type="ECO:0000313" key="7">
    <source>
        <dbReference type="EMBL" id="OCH91677.1"/>
    </source>
</evidence>
<keyword evidence="4 5" id="KW-0862">Zinc</keyword>
<evidence type="ECO:0000256" key="1">
    <source>
        <dbReference type="ARBA" id="ARBA00022603"/>
    </source>
</evidence>
<dbReference type="InterPro" id="IPR003726">
    <property type="entry name" value="HCY_dom"/>
</dbReference>
<dbReference type="GO" id="GO:0032259">
    <property type="term" value="P:methylation"/>
    <property type="evidence" value="ECO:0007669"/>
    <property type="project" value="UniProtKB-KW"/>
</dbReference>
<keyword evidence="1 5" id="KW-0489">Methyltransferase</keyword>
<feature type="binding site" evidence="5">
    <location>
        <position position="365"/>
    </location>
    <ligand>
        <name>Zn(2+)</name>
        <dbReference type="ChEBI" id="CHEBI:29105"/>
    </ligand>
</feature>
<evidence type="ECO:0000259" key="6">
    <source>
        <dbReference type="PROSITE" id="PS50970"/>
    </source>
</evidence>
<sequence length="390" mass="42825">MASTQITRGPGTNEVLILDGGLGTTLEDTFHQNISSPLWSAKPIDEEPEIIVSAHLAFLRAGADVILSATYQCAFETFARAGYSRRDATRLMRKAVQLAAEARRRYQEELAQAAAPSRAVRIALSLGPYGATLSPAQEFDGFYPPPFGPKAYTSSGENWNAILDTEEERASIDALTAFHLERLRVFAEDTEVWNTIDFVAFETVPLLREVKAVRRAVALLQNEMGAWLRPWWITTVYSDGQFPEQGQPGGDKISVQRVVEAALCDDLSLPAALPPGLGINCTNVTHLTTVLYAMTHAVQAICATGRLAPFLVLYPNRGDVFDPETQLWHHAGAEQKGEEWAARFWHAVTPILRRRVWHGAILGGCCKTGPDEIAALSNQKVQFAVVENAV</sequence>